<name>A0A183ACG3_9TREM</name>
<gene>
    <name evidence="2" type="ORF">ECPE_LOCUS4648</name>
</gene>
<dbReference type="EMBL" id="UZAN01041507">
    <property type="protein sequence ID" value="VDP73244.1"/>
    <property type="molecule type" value="Genomic_DNA"/>
</dbReference>
<dbReference type="WBParaSite" id="ECPE_0000466001-mRNA-1">
    <property type="protein sequence ID" value="ECPE_0000466001-mRNA-1"/>
    <property type="gene ID" value="ECPE_0000466001"/>
</dbReference>
<feature type="region of interest" description="Disordered" evidence="1">
    <location>
        <begin position="276"/>
        <end position="296"/>
    </location>
</feature>
<reference evidence="2 3" key="2">
    <citation type="submission" date="2018-11" db="EMBL/GenBank/DDBJ databases">
        <authorList>
            <consortium name="Pathogen Informatics"/>
        </authorList>
    </citation>
    <scope>NUCLEOTIDE SEQUENCE [LARGE SCALE GENOMIC DNA]</scope>
    <source>
        <strain evidence="2 3">Egypt</strain>
    </source>
</reference>
<dbReference type="PANTHER" id="PTHR14611:SF2">
    <property type="entry name" value="TECTONIC"/>
    <property type="match status" value="1"/>
</dbReference>
<keyword evidence="3" id="KW-1185">Reference proteome</keyword>
<accession>A0A183ACG3</accession>
<dbReference type="InterPro" id="IPR040354">
    <property type="entry name" value="TCTN1-3"/>
</dbReference>
<dbReference type="PANTHER" id="PTHR14611">
    <property type="entry name" value="TECTONIC FAMILY MEMBER"/>
    <property type="match status" value="1"/>
</dbReference>
<organism evidence="4">
    <name type="scientific">Echinostoma caproni</name>
    <dbReference type="NCBI Taxonomy" id="27848"/>
    <lineage>
        <taxon>Eukaryota</taxon>
        <taxon>Metazoa</taxon>
        <taxon>Spiralia</taxon>
        <taxon>Lophotrochozoa</taxon>
        <taxon>Platyhelminthes</taxon>
        <taxon>Trematoda</taxon>
        <taxon>Digenea</taxon>
        <taxon>Plagiorchiida</taxon>
        <taxon>Echinostomata</taxon>
        <taxon>Echinostomatoidea</taxon>
        <taxon>Echinostomatidae</taxon>
        <taxon>Echinostoma</taxon>
    </lineage>
</organism>
<evidence type="ECO:0000256" key="1">
    <source>
        <dbReference type="SAM" id="MobiDB-lite"/>
    </source>
</evidence>
<sequence>MNKKQLASQVANTHIQASHREKESERQQSFIKAACNTTKPEVEEEEQTSEVKVTLGEGSANRLSVTYTFYYEVIGQIVALYIDAVLDTVSQTYTQETSVVFLQVGENMNSMASGNPGYQIGSPVVAARANSTDLSSLGKQGSTDSVVVMELTSTANFEPELINTNWRYTGGVWYVPAGGSCLPDVNADGPFYEPVRFGEDTFTGCTINLSASDLYDPISQVTDWATRCDMIQTRLWYALSHPSTVSGRRGRVQFFSPQPDYLASWPAAQTNHSGDWVQLQNPLTVSGPTKPNGRTG</sequence>
<dbReference type="Proteomes" id="UP000272942">
    <property type="component" value="Unassembled WGS sequence"/>
</dbReference>
<evidence type="ECO:0000313" key="2">
    <source>
        <dbReference type="EMBL" id="VDP73244.1"/>
    </source>
</evidence>
<dbReference type="AlphaFoldDB" id="A0A183ACG3"/>
<dbReference type="OrthoDB" id="6279291at2759"/>
<feature type="compositionally biased region" description="Polar residues" evidence="1">
    <location>
        <begin position="1"/>
        <end position="16"/>
    </location>
</feature>
<protein>
    <submittedName>
        <fullName evidence="4">DUF1619 domain-containing protein</fullName>
    </submittedName>
</protein>
<proteinExistence type="predicted"/>
<feature type="region of interest" description="Disordered" evidence="1">
    <location>
        <begin position="1"/>
        <end position="28"/>
    </location>
</feature>
<evidence type="ECO:0000313" key="3">
    <source>
        <dbReference type="Proteomes" id="UP000272942"/>
    </source>
</evidence>
<evidence type="ECO:0000313" key="4">
    <source>
        <dbReference type="WBParaSite" id="ECPE_0000466001-mRNA-1"/>
    </source>
</evidence>
<reference evidence="4" key="1">
    <citation type="submission" date="2016-06" db="UniProtKB">
        <authorList>
            <consortium name="WormBaseParasite"/>
        </authorList>
    </citation>
    <scope>IDENTIFICATION</scope>
</reference>